<dbReference type="Proteomes" id="UP000019384">
    <property type="component" value="Unassembled WGS sequence"/>
</dbReference>
<dbReference type="GO" id="GO:0006396">
    <property type="term" value="P:RNA processing"/>
    <property type="evidence" value="ECO:0007669"/>
    <property type="project" value="TreeGrafter"/>
</dbReference>
<keyword evidence="2" id="KW-1185">Reference proteome</keyword>
<sequence length="857" mass="97883">MGGFVRSASSRRGVDLVRLLCQRRAPCLVRSIPAAGLVLHNSKLYSEIPRSRRQFCEYRRYSTKPAKVLVEESTSVDEIEDIFIDIKTLLRSNDAATAKRRSLKLKSLVFDLIRLVPNEEFDHSQLVNVTEALNYLADSKHAALLPEEMLQILTSTVGSITLDDIQSCYFFPSMYKRLRNSNFYSKDITNRLQIFEIFVNYIALSSKRDHLQRLVQDFCQQNPQEEAKVAQIVLEAFSGKITADSDTLMMLFELKNLKDLEVLDDVLAMTLSALENERSNTSTDKLEIKLEKLCTSIFSKSKFLSNSGALELISVLHFASSYNCDDAAILILQKLNSLIPTITGKVRDEDLSALVAAGLKYPGFEQIVKSVIDALDRSSATLTEQLAILRFDVFTGSSVIEIESRLEPLVDEFGPETVFNSLLSACLHSSKPEEYIKELTEVFDREFNLDMNAETFSIRINNALSHGDLSAALRAFADSQANMVHWAQDSNGIYMETIFRLLSRYSEHALQDSSISVNDVFQLMIKVKSYGKNLGEAEIAPLLKLMLDNEYAGDALELLDRELPPRVGKQRLQASDYPEIFKCLHEFVLSFKGNPEVNWAVYGHIHKIFWVPFDSYLPTMKVFCEKGRPNAAHIIFNKVRLLHKEEGFPPPNEEMYEYLFKEFGRQLYEDGVFRLHLALKMDLSVNLDISLLNSLLEGYTHLQDFLKARDVFELARSLPKDRGINQETMSLMIKAMTYVNIRTVKQLWNNMSQYEVLPDSRNFEQYLIAHCYHEDYEQALQLVEEQSKEKDIEITASVLKTLHDWTIEPNMREKVVSWSEQNYPALWSGLKESGQLSNSTEYPSLIDGRLDSQIVQT</sequence>
<dbReference type="PANTHER" id="PTHR47934:SF6">
    <property type="entry name" value="MITOCHONDRIAL GROUP I INTRON SPLICING FACTOR CCM1-RELATED"/>
    <property type="match status" value="1"/>
</dbReference>
<dbReference type="PANTHER" id="PTHR47934">
    <property type="entry name" value="PENTATRICOPEPTIDE REPEAT-CONTAINING PROTEIN PET309, MITOCHONDRIAL"/>
    <property type="match status" value="1"/>
</dbReference>
<evidence type="ECO:0000313" key="2">
    <source>
        <dbReference type="Proteomes" id="UP000019384"/>
    </source>
</evidence>
<reference evidence="1" key="1">
    <citation type="submission" date="2013-12" db="EMBL/GenBank/DDBJ databases">
        <authorList>
            <person name="Genoscope - CEA"/>
        </authorList>
    </citation>
    <scope>NUCLEOTIDE SEQUENCE</scope>
    <source>
        <strain evidence="1">CBS 1993</strain>
    </source>
</reference>
<reference evidence="1" key="2">
    <citation type="submission" date="2014-02" db="EMBL/GenBank/DDBJ databases">
        <title>Complete DNA sequence of /Kuraishia capsulata/ illustrates novel genomic features among budding yeasts (/Saccharomycotina/).</title>
        <authorList>
            <person name="Morales L."/>
            <person name="Noel B."/>
            <person name="Porcel B."/>
            <person name="Marcet-Houben M."/>
            <person name="Hullo M-F."/>
            <person name="Sacerdot C."/>
            <person name="Tekaia F."/>
            <person name="Leh-Louis V."/>
            <person name="Despons L."/>
            <person name="Khanna V."/>
            <person name="Aury J-M."/>
            <person name="Barbe V."/>
            <person name="Couloux A."/>
            <person name="Labadie K."/>
            <person name="Pelletier E."/>
            <person name="Souciet J-L."/>
            <person name="Boekhout T."/>
            <person name="Gabaldon T."/>
            <person name="Wincker P."/>
            <person name="Dujon B."/>
        </authorList>
    </citation>
    <scope>NUCLEOTIDE SEQUENCE</scope>
    <source>
        <strain evidence="1">CBS 1993</strain>
    </source>
</reference>
<dbReference type="GeneID" id="34520657"/>
<dbReference type="InterPro" id="IPR011990">
    <property type="entry name" value="TPR-like_helical_dom_sf"/>
</dbReference>
<proteinExistence type="predicted"/>
<evidence type="ECO:0000313" key="1">
    <source>
        <dbReference type="EMBL" id="CDK27273.1"/>
    </source>
</evidence>
<organism evidence="1 2">
    <name type="scientific">Kuraishia capsulata CBS 1993</name>
    <dbReference type="NCBI Taxonomy" id="1382522"/>
    <lineage>
        <taxon>Eukaryota</taxon>
        <taxon>Fungi</taxon>
        <taxon>Dikarya</taxon>
        <taxon>Ascomycota</taxon>
        <taxon>Saccharomycotina</taxon>
        <taxon>Pichiomycetes</taxon>
        <taxon>Pichiales</taxon>
        <taxon>Pichiaceae</taxon>
        <taxon>Kuraishia</taxon>
    </lineage>
</organism>
<protein>
    <recommendedName>
        <fullName evidence="3">Mitochondrial group I intron splicing factor CCM1</fullName>
    </recommendedName>
</protein>
<dbReference type="EMBL" id="HG793128">
    <property type="protein sequence ID" value="CDK27273.1"/>
    <property type="molecule type" value="Genomic_DNA"/>
</dbReference>
<dbReference type="AlphaFoldDB" id="W6MM57"/>
<evidence type="ECO:0008006" key="3">
    <source>
        <dbReference type="Google" id="ProtNLM"/>
    </source>
</evidence>
<dbReference type="HOGENOM" id="CLU_333461_0_0_1"/>
<dbReference type="InterPro" id="IPR051114">
    <property type="entry name" value="Mito_RNA_Proc_CCM1"/>
</dbReference>
<dbReference type="GO" id="GO:0005739">
    <property type="term" value="C:mitochondrion"/>
    <property type="evidence" value="ECO:0007669"/>
    <property type="project" value="TreeGrafter"/>
</dbReference>
<dbReference type="GO" id="GO:0003729">
    <property type="term" value="F:mRNA binding"/>
    <property type="evidence" value="ECO:0007669"/>
    <property type="project" value="TreeGrafter"/>
</dbReference>
<dbReference type="OrthoDB" id="185373at2759"/>
<dbReference type="Gene3D" id="1.25.40.10">
    <property type="entry name" value="Tetratricopeptide repeat domain"/>
    <property type="match status" value="1"/>
</dbReference>
<dbReference type="GO" id="GO:0007005">
    <property type="term" value="P:mitochondrion organization"/>
    <property type="evidence" value="ECO:0007669"/>
    <property type="project" value="TreeGrafter"/>
</dbReference>
<gene>
    <name evidence="1" type="ORF">KUCA_T00003251001</name>
</gene>
<dbReference type="STRING" id="1382522.W6MM57"/>
<name>W6MM57_9ASCO</name>
<dbReference type="RefSeq" id="XP_022459269.1">
    <property type="nucleotide sequence ID" value="XM_022601647.1"/>
</dbReference>
<accession>W6MM57</accession>